<evidence type="ECO:0000256" key="2">
    <source>
        <dbReference type="ARBA" id="ARBA00022722"/>
    </source>
</evidence>
<protein>
    <recommendedName>
        <fullName evidence="8">Probable RNA 2'-phosphotransferase</fullName>
        <ecNumber evidence="8">2.7.1.-</ecNumber>
    </recommendedName>
</protein>
<dbReference type="EMBL" id="CP041217">
    <property type="protein sequence ID" value="QDH22159.1"/>
    <property type="molecule type" value="Genomic_DNA"/>
</dbReference>
<dbReference type="Pfam" id="PF01885">
    <property type="entry name" value="PTS_2-RNA"/>
    <property type="match status" value="1"/>
</dbReference>
<evidence type="ECO:0000256" key="4">
    <source>
        <dbReference type="ARBA" id="ARBA00022801"/>
    </source>
</evidence>
<keyword evidence="5" id="KW-0269">Exonuclease</keyword>
<evidence type="ECO:0000256" key="9">
    <source>
        <dbReference type="SAM" id="MobiDB-lite"/>
    </source>
</evidence>
<keyword evidence="2" id="KW-0540">Nuclease</keyword>
<feature type="compositionally biased region" description="Polar residues" evidence="9">
    <location>
        <begin position="325"/>
        <end position="343"/>
    </location>
</feature>
<dbReference type="Gene3D" id="3.20.170.30">
    <property type="match status" value="1"/>
</dbReference>
<dbReference type="SUPFAM" id="SSF56399">
    <property type="entry name" value="ADP-ribosylation"/>
    <property type="match status" value="1"/>
</dbReference>
<keyword evidence="11" id="KW-1185">Reference proteome</keyword>
<dbReference type="EC" id="2.7.1.-" evidence="8"/>
<evidence type="ECO:0000256" key="8">
    <source>
        <dbReference type="HAMAP-Rule" id="MF_00299"/>
    </source>
</evidence>
<gene>
    <name evidence="8" type="primary">kptA</name>
    <name evidence="10" type="ORF">FFV09_15690</name>
</gene>
<keyword evidence="3" id="KW-0479">Metal-binding</keyword>
<proteinExistence type="inferred from homology"/>
<keyword evidence="8" id="KW-0520">NAD</keyword>
<dbReference type="InterPro" id="IPR032466">
    <property type="entry name" value="Metal_Hydrolase"/>
</dbReference>
<dbReference type="FunFam" id="3.20.20.140:FF:000018">
    <property type="entry name" value="3'-5' ssDNA/RNA exonuclease TatD"/>
    <property type="match status" value="1"/>
</dbReference>
<keyword evidence="8" id="KW-0808">Transferase</keyword>
<evidence type="ECO:0000313" key="11">
    <source>
        <dbReference type="Proteomes" id="UP000316968"/>
    </source>
</evidence>
<reference evidence="10 11" key="1">
    <citation type="submission" date="2019-06" db="EMBL/GenBank/DDBJ databases">
        <title>Saccharibacillus brassicae sp. nov., an endophytic bacterium isolated from Chinese cabbage seeds (Brassica pekinensis).</title>
        <authorList>
            <person name="Jiang L."/>
            <person name="Lee J."/>
            <person name="Kim S.W."/>
        </authorList>
    </citation>
    <scope>NUCLEOTIDE SEQUENCE [LARGE SCALE GENOMIC DNA]</scope>
    <source>
        <strain evidence="11">KCTC 43072 / ATSA2</strain>
    </source>
</reference>
<dbReference type="Proteomes" id="UP000316968">
    <property type="component" value="Chromosome"/>
</dbReference>
<evidence type="ECO:0000256" key="5">
    <source>
        <dbReference type="ARBA" id="ARBA00022839"/>
    </source>
</evidence>
<dbReference type="InterPro" id="IPR022928">
    <property type="entry name" value="RNA_2'-PTrans_KptA"/>
</dbReference>
<evidence type="ECO:0000256" key="3">
    <source>
        <dbReference type="ARBA" id="ARBA00022723"/>
    </source>
</evidence>
<feature type="region of interest" description="Disordered" evidence="9">
    <location>
        <begin position="132"/>
        <end position="171"/>
    </location>
</feature>
<dbReference type="HAMAP" id="MF_00299">
    <property type="entry name" value="KptA"/>
    <property type="match status" value="1"/>
</dbReference>
<evidence type="ECO:0000313" key="10">
    <source>
        <dbReference type="EMBL" id="QDH22159.1"/>
    </source>
</evidence>
<keyword evidence="4" id="KW-0378">Hydrolase</keyword>
<dbReference type="OrthoDB" id="9810005at2"/>
<comment type="function">
    <text evidence="7 8">Removes the 2'-phosphate from RNA via an intermediate in which the phosphate is ADP-ribosylated by NAD followed by a presumed transesterification to release the RNA and generate ADP-ribose 1''-2''-cyclic phosphate (APPR&gt;P). May function as an ADP-ribosylase.</text>
</comment>
<evidence type="ECO:0000256" key="6">
    <source>
        <dbReference type="ARBA" id="ARBA00022842"/>
    </source>
</evidence>
<feature type="compositionally biased region" description="Basic and acidic residues" evidence="9">
    <location>
        <begin position="132"/>
        <end position="147"/>
    </location>
</feature>
<dbReference type="SUPFAM" id="SSF51556">
    <property type="entry name" value="Metallo-dependent hydrolases"/>
    <property type="match status" value="1"/>
</dbReference>
<dbReference type="GO" id="GO:0016772">
    <property type="term" value="F:transferase activity, transferring phosphorus-containing groups"/>
    <property type="evidence" value="ECO:0007669"/>
    <property type="project" value="UniProtKB-UniRule"/>
</dbReference>
<dbReference type="GO" id="GO:0003950">
    <property type="term" value="F:NAD+ poly-ADP-ribosyltransferase activity"/>
    <property type="evidence" value="ECO:0007669"/>
    <property type="project" value="InterPro"/>
</dbReference>
<dbReference type="InterPro" id="IPR042081">
    <property type="entry name" value="RNA_2'-PTrans_C"/>
</dbReference>
<dbReference type="InterPro" id="IPR042080">
    <property type="entry name" value="RNA_2'-PTrans_N"/>
</dbReference>
<dbReference type="GO" id="GO:0006388">
    <property type="term" value="P:tRNA splicing, via endonucleolytic cleavage and ligation"/>
    <property type="evidence" value="ECO:0007669"/>
    <property type="project" value="UniProtKB-UniRule"/>
</dbReference>
<name>A0A4Y6UWR3_SACBS</name>
<evidence type="ECO:0000256" key="1">
    <source>
        <dbReference type="ARBA" id="ARBA00022490"/>
    </source>
</evidence>
<dbReference type="InterPro" id="IPR001130">
    <property type="entry name" value="TatD-like"/>
</dbReference>
<evidence type="ECO:0000256" key="7">
    <source>
        <dbReference type="ARBA" id="ARBA00025212"/>
    </source>
</evidence>
<feature type="compositionally biased region" description="Polar residues" evidence="9">
    <location>
        <begin position="289"/>
        <end position="298"/>
    </location>
</feature>
<keyword evidence="1" id="KW-0963">Cytoplasm</keyword>
<sequence length="611" mass="65543">MNESKNESNVNGDGLKRHEAHTQGSTEAQTEAPAEGPAAAQTETSAEGQTGAAGAESAKAIAERDKKISKLMTMMLRHAPADFGLRLDPEDGSCDLSDLLAAVRLRSGYEHVTEADLRGVVRRSDKQRFEILEAEDQGKSAKKDRSAAGESQGFEAQAAETAEAAEADNFDAKEAAPRIRARYGHSYEKLAYPQGTPPETLYHGTNRRALPAILEHGLLPMGRRYVHLSAETHFAALAGQRRGKLVLLTVDTAAAAEAGIIFYDAGSGVWLAERVPADVLTEAADTSGGVESSNSSEAVRSVKPLQGAEPSETAQPALSAEASKAAQSVPSAEATQPASSAGPRQTIDIGVNLMHRSFGSDRERVVEAAVQAGVTPLILTGTSVRSSQAAAEYARAYPGRLYATAGVHPHDAKSCDAHTLQALRELAAGGEVFAIGECGLDYNRDFSPRDVQREVFAQQIGLAAELALPLFLHERDAHADFARLLREHRPENVPAVVHCFTGSEEELRAYLEMGLHIGITGWICDERRGRQLRELVRLIPPDRLMIETDAPFLTPRDLRPKPKDGRNEPAFLPHIAAAVAECTGRSAESVMDQTTKTAKTFFNIGNGKSGL</sequence>
<dbReference type="InterPro" id="IPR050891">
    <property type="entry name" value="TatD-type_Hydrolase"/>
</dbReference>
<dbReference type="PANTHER" id="PTHR10060:SF15">
    <property type="entry name" value="DEOXYRIBONUCLEASE TATDN1"/>
    <property type="match status" value="1"/>
</dbReference>
<feature type="region of interest" description="Disordered" evidence="9">
    <location>
        <begin position="285"/>
        <end position="345"/>
    </location>
</feature>
<dbReference type="CDD" id="cd01310">
    <property type="entry name" value="TatD_DNAse"/>
    <property type="match status" value="1"/>
</dbReference>
<dbReference type="Pfam" id="PF01026">
    <property type="entry name" value="TatD_DNase"/>
    <property type="match status" value="1"/>
</dbReference>
<dbReference type="Gene3D" id="1.10.10.970">
    <property type="entry name" value="RNA 2'-phosphotransferase, Tpt1/KptA family, N-terminal domain"/>
    <property type="match status" value="1"/>
</dbReference>
<comment type="similarity">
    <text evidence="8">Belongs to the KptA/TPT1 family.</text>
</comment>
<dbReference type="AlphaFoldDB" id="A0A4Y6UWR3"/>
<dbReference type="GO" id="GO:0046872">
    <property type="term" value="F:metal ion binding"/>
    <property type="evidence" value="ECO:0007669"/>
    <property type="project" value="UniProtKB-KW"/>
</dbReference>
<dbReference type="PANTHER" id="PTHR10060">
    <property type="entry name" value="TATD FAMILY DEOXYRIBONUCLEASE"/>
    <property type="match status" value="1"/>
</dbReference>
<keyword evidence="6" id="KW-0460">Magnesium</keyword>
<dbReference type="GO" id="GO:0004527">
    <property type="term" value="F:exonuclease activity"/>
    <property type="evidence" value="ECO:0007669"/>
    <property type="project" value="UniProtKB-KW"/>
</dbReference>
<dbReference type="InterPro" id="IPR002745">
    <property type="entry name" value="Ptrans_KptA/Tpt1"/>
</dbReference>
<organism evidence="10 11">
    <name type="scientific">Saccharibacillus brassicae</name>
    <dbReference type="NCBI Taxonomy" id="2583377"/>
    <lineage>
        <taxon>Bacteria</taxon>
        <taxon>Bacillati</taxon>
        <taxon>Bacillota</taxon>
        <taxon>Bacilli</taxon>
        <taxon>Bacillales</taxon>
        <taxon>Paenibacillaceae</taxon>
        <taxon>Saccharibacillus</taxon>
    </lineage>
</organism>
<accession>A0A4Y6UWR3</accession>
<dbReference type="KEGG" id="saca:FFV09_15690"/>
<feature type="region of interest" description="Disordered" evidence="9">
    <location>
        <begin position="1"/>
        <end position="61"/>
    </location>
</feature>
<dbReference type="PROSITE" id="PS01091">
    <property type="entry name" value="TATD_3"/>
    <property type="match status" value="1"/>
</dbReference>
<dbReference type="InterPro" id="IPR018228">
    <property type="entry name" value="DNase_TatD-rel_CS"/>
</dbReference>
<dbReference type="Gene3D" id="3.20.20.140">
    <property type="entry name" value="Metal-dependent hydrolases"/>
    <property type="match status" value="1"/>
</dbReference>